<proteinExistence type="inferred from homology"/>
<dbReference type="InterPro" id="IPR003663">
    <property type="entry name" value="Sugar/inositol_transpt"/>
</dbReference>
<comment type="caution">
    <text evidence="11">The sequence shown here is derived from an EMBL/GenBank/DDBJ whole genome shotgun (WGS) entry which is preliminary data.</text>
</comment>
<dbReference type="SUPFAM" id="SSF103473">
    <property type="entry name" value="MFS general substrate transporter"/>
    <property type="match status" value="1"/>
</dbReference>
<feature type="transmembrane region" description="Helical" evidence="9">
    <location>
        <begin position="68"/>
        <end position="86"/>
    </location>
</feature>
<feature type="transmembrane region" description="Helical" evidence="9">
    <location>
        <begin position="264"/>
        <end position="287"/>
    </location>
</feature>
<evidence type="ECO:0000256" key="2">
    <source>
        <dbReference type="ARBA" id="ARBA00022475"/>
    </source>
</evidence>
<feature type="domain" description="Major facilitator superfamily (MFS) profile" evidence="10">
    <location>
        <begin position="26"/>
        <end position="454"/>
    </location>
</feature>
<dbReference type="InterPro" id="IPR050549">
    <property type="entry name" value="MFS_Trehalose_Transporter"/>
</dbReference>
<dbReference type="PROSITE" id="PS50850">
    <property type="entry name" value="MFS"/>
    <property type="match status" value="1"/>
</dbReference>
<comment type="subcellular location">
    <subcellularLocation>
        <location evidence="1">Cell membrane</location>
        <topology evidence="1">Multi-pass membrane protein</topology>
    </subcellularLocation>
</comment>
<keyword evidence="12" id="KW-1185">Reference proteome</keyword>
<dbReference type="PROSITE" id="PS00216">
    <property type="entry name" value="SUGAR_TRANSPORT_1"/>
    <property type="match status" value="2"/>
</dbReference>
<evidence type="ECO:0000256" key="9">
    <source>
        <dbReference type="SAM" id="Phobius"/>
    </source>
</evidence>
<keyword evidence="3 9" id="KW-0812">Transmembrane</keyword>
<dbReference type="InterPro" id="IPR005828">
    <property type="entry name" value="MFS_sugar_transport-like"/>
</dbReference>
<dbReference type="OrthoDB" id="6612291at2759"/>
<feature type="transmembrane region" description="Helical" evidence="9">
    <location>
        <begin position="399"/>
        <end position="420"/>
    </location>
</feature>
<evidence type="ECO:0000313" key="12">
    <source>
        <dbReference type="Proteomes" id="UP000639338"/>
    </source>
</evidence>
<feature type="transmembrane region" description="Helical" evidence="9">
    <location>
        <begin position="127"/>
        <end position="144"/>
    </location>
</feature>
<name>A0A834Y032_APHGI</name>
<dbReference type="GO" id="GO:0005886">
    <property type="term" value="C:plasma membrane"/>
    <property type="evidence" value="ECO:0007669"/>
    <property type="project" value="UniProtKB-SubCell"/>
</dbReference>
<organism evidence="11 12">
    <name type="scientific">Aphidius gifuensis</name>
    <name type="common">Parasitoid wasp</name>
    <dbReference type="NCBI Taxonomy" id="684658"/>
    <lineage>
        <taxon>Eukaryota</taxon>
        <taxon>Metazoa</taxon>
        <taxon>Ecdysozoa</taxon>
        <taxon>Arthropoda</taxon>
        <taxon>Hexapoda</taxon>
        <taxon>Insecta</taxon>
        <taxon>Pterygota</taxon>
        <taxon>Neoptera</taxon>
        <taxon>Endopterygota</taxon>
        <taxon>Hymenoptera</taxon>
        <taxon>Apocrita</taxon>
        <taxon>Ichneumonoidea</taxon>
        <taxon>Braconidae</taxon>
        <taxon>Aphidiinae</taxon>
        <taxon>Aphidius</taxon>
    </lineage>
</organism>
<dbReference type="EMBL" id="JACMRX010000002">
    <property type="protein sequence ID" value="KAF7995230.1"/>
    <property type="molecule type" value="Genomic_DNA"/>
</dbReference>
<feature type="transmembrane region" description="Helical" evidence="9">
    <location>
        <begin position="432"/>
        <end position="450"/>
    </location>
</feature>
<dbReference type="CDD" id="cd17358">
    <property type="entry name" value="MFS_GLUT6_8_Class3_like"/>
    <property type="match status" value="1"/>
</dbReference>
<dbReference type="PANTHER" id="PTHR48021:SF86">
    <property type="entry name" value="FACILITATED TREHALOSE TRANSPORTER TRET1-1-LIKE PROTEIN"/>
    <property type="match status" value="1"/>
</dbReference>
<evidence type="ECO:0000259" key="10">
    <source>
        <dbReference type="PROSITE" id="PS50850"/>
    </source>
</evidence>
<evidence type="ECO:0000256" key="8">
    <source>
        <dbReference type="RuleBase" id="RU003346"/>
    </source>
</evidence>
<feature type="transmembrane region" description="Helical" evidence="9">
    <location>
        <begin position="180"/>
        <end position="201"/>
    </location>
</feature>
<keyword evidence="6" id="KW-0325">Glycoprotein</keyword>
<keyword evidence="2" id="KW-1003">Cell membrane</keyword>
<sequence>MESTGMFENGSGSHQISQESKKLWQFLAACSASILAVGAGTALAWTSPVLPILQDKNNDILFINEEEASWIGAFLPVGAIVGALPAGTIADKLGRKKALLLLALPFILSWMLIVLVNAVWMLYTARFLVGAAVGAVCVIVPTYIAEISSPSTRGSLGAMFQLFLASGIVLTFILGTIASYRIIGIVCGIIEIIFVATFIFMPESPSWLVSEGRKPEATMALKIFRGNNYNLTNEISEMQEEAEKTASKKSSIFDLIRTAGRRRAILASLGCMIFQQLSGINAVVFYTVQIFKAAKMDDFAGPAAIAVAFVQVIMAGVAALIVDKAGRKPLLIVSSTLMAISLTALGYFFKLSDAKEDTSSISWLPLVSLVLFMIAFSVGLGPIPWMLTGELFTSDIKAVASSLAVMVNWFLVFLVTKTFASMKDSLGSAVTFWIFAGIMVVATFFEYFIVPETKGKTLEQIQNELNH</sequence>
<dbReference type="Proteomes" id="UP000639338">
    <property type="component" value="Unassembled WGS sequence"/>
</dbReference>
<feature type="transmembrane region" description="Helical" evidence="9">
    <location>
        <begin position="23"/>
        <end position="48"/>
    </location>
</feature>
<dbReference type="Pfam" id="PF00083">
    <property type="entry name" value="Sugar_tr"/>
    <property type="match status" value="1"/>
</dbReference>
<evidence type="ECO:0000256" key="1">
    <source>
        <dbReference type="ARBA" id="ARBA00004651"/>
    </source>
</evidence>
<dbReference type="InterPro" id="IPR044775">
    <property type="entry name" value="MFS_ERD6/Tret1-like"/>
</dbReference>
<dbReference type="PROSITE" id="PS00217">
    <property type="entry name" value="SUGAR_TRANSPORT_2"/>
    <property type="match status" value="1"/>
</dbReference>
<evidence type="ECO:0000313" key="11">
    <source>
        <dbReference type="EMBL" id="KAF7995230.1"/>
    </source>
</evidence>
<feature type="transmembrane region" description="Helical" evidence="9">
    <location>
        <begin position="156"/>
        <end position="174"/>
    </location>
</feature>
<evidence type="ECO:0000256" key="5">
    <source>
        <dbReference type="ARBA" id="ARBA00023136"/>
    </source>
</evidence>
<dbReference type="Gene3D" id="1.20.1250.20">
    <property type="entry name" value="MFS general substrate transporter like domains"/>
    <property type="match status" value="1"/>
</dbReference>
<dbReference type="PANTHER" id="PTHR48021">
    <property type="match status" value="1"/>
</dbReference>
<keyword evidence="8" id="KW-0813">Transport</keyword>
<dbReference type="InterPro" id="IPR005829">
    <property type="entry name" value="Sugar_transporter_CS"/>
</dbReference>
<accession>A0A834Y032</accession>
<evidence type="ECO:0000256" key="3">
    <source>
        <dbReference type="ARBA" id="ARBA00022692"/>
    </source>
</evidence>
<comment type="similarity">
    <text evidence="7">Belongs to the major facilitator superfamily. Sugar transporter (TC 2.A.1.1) family. Trehalose transporter subfamily.</text>
</comment>
<evidence type="ECO:0000256" key="4">
    <source>
        <dbReference type="ARBA" id="ARBA00022989"/>
    </source>
</evidence>
<dbReference type="InterPro" id="IPR020846">
    <property type="entry name" value="MFS_dom"/>
</dbReference>
<reference evidence="11 12" key="1">
    <citation type="submission" date="2020-08" db="EMBL/GenBank/DDBJ databases">
        <title>Aphidius gifuensis genome sequencing and assembly.</title>
        <authorList>
            <person name="Du Z."/>
        </authorList>
    </citation>
    <scope>NUCLEOTIDE SEQUENCE [LARGE SCALE GENOMIC DNA]</scope>
    <source>
        <strain evidence="11">YNYX2018</strain>
        <tissue evidence="11">Adults</tissue>
    </source>
</reference>
<gene>
    <name evidence="11" type="ORF">HCN44_004702</name>
</gene>
<keyword evidence="4 9" id="KW-1133">Transmembrane helix</keyword>
<feature type="transmembrane region" description="Helical" evidence="9">
    <location>
        <begin position="299"/>
        <end position="322"/>
    </location>
</feature>
<dbReference type="PRINTS" id="PR00171">
    <property type="entry name" value="SUGRTRNSPORT"/>
</dbReference>
<feature type="transmembrane region" description="Helical" evidence="9">
    <location>
        <begin position="98"/>
        <end position="121"/>
    </location>
</feature>
<keyword evidence="5 9" id="KW-0472">Membrane</keyword>
<protein>
    <recommendedName>
        <fullName evidence="10">Major facilitator superfamily (MFS) profile domain-containing protein</fullName>
    </recommendedName>
</protein>
<evidence type="ECO:0000256" key="7">
    <source>
        <dbReference type="ARBA" id="ARBA00024348"/>
    </source>
</evidence>
<dbReference type="GO" id="GO:0051119">
    <property type="term" value="F:sugar transmembrane transporter activity"/>
    <property type="evidence" value="ECO:0007669"/>
    <property type="project" value="InterPro"/>
</dbReference>
<feature type="transmembrane region" description="Helical" evidence="9">
    <location>
        <begin position="361"/>
        <end position="387"/>
    </location>
</feature>
<evidence type="ECO:0000256" key="6">
    <source>
        <dbReference type="ARBA" id="ARBA00023180"/>
    </source>
</evidence>
<dbReference type="FunFam" id="1.20.1250.20:FF:000055">
    <property type="entry name" value="Facilitated trehalose transporter Tret1-2 homolog"/>
    <property type="match status" value="1"/>
</dbReference>
<dbReference type="NCBIfam" id="TIGR00879">
    <property type="entry name" value="SP"/>
    <property type="match status" value="1"/>
</dbReference>
<dbReference type="AlphaFoldDB" id="A0A834Y032"/>
<dbReference type="InterPro" id="IPR036259">
    <property type="entry name" value="MFS_trans_sf"/>
</dbReference>
<feature type="transmembrane region" description="Helical" evidence="9">
    <location>
        <begin position="329"/>
        <end position="349"/>
    </location>
</feature>